<keyword evidence="4" id="KW-0496">Mitochondrion</keyword>
<evidence type="ECO:0000256" key="7">
    <source>
        <dbReference type="SAM" id="MobiDB-lite"/>
    </source>
</evidence>
<sequence>MPIRCREFSTTPHARFQPSITSYDAPPTTTSTTTTTTPSSTNLSQAEDQDPLAEIQLEDLRSRALQESAGAPLIETDLVLPPEDLTVAPRPDELTVGKSATASSPSEAAYTPADDATRLEVVGGLADWFSPKHNNWSASKSYVGFGSSVRVNNPALLQVCARRAVLEALAAVQGGRAEELLTAAWSQETGREALLRVLELKVQVDEQGQATVEGDVSAVVESLSGEAPAVSTAAAQEGLGITAEEARRMRKAWDSSWTSISLEDVKVKFAITKRVFQLTGHAIADAKLVHVNTVGQLLDVLVKPEPARSVNKAIEHKGELTKLRNVEVFAKRRTPVHEAKRVGRWKVIEKELEKRGLPVFGHGGVDKYREREWLRGPMPAEKDRKRRR</sequence>
<dbReference type="GO" id="GO:1990904">
    <property type="term" value="C:ribonucleoprotein complex"/>
    <property type="evidence" value="ECO:0007669"/>
    <property type="project" value="UniProtKB-KW"/>
</dbReference>
<dbReference type="Proteomes" id="UP000241462">
    <property type="component" value="Unassembled WGS sequence"/>
</dbReference>
<feature type="region of interest" description="Disordered" evidence="7">
    <location>
        <begin position="87"/>
        <end position="112"/>
    </location>
</feature>
<dbReference type="InterPro" id="IPR018305">
    <property type="entry name" value="Ribosomal_m50"/>
</dbReference>
<evidence type="ECO:0000313" key="9">
    <source>
        <dbReference type="Proteomes" id="UP000241462"/>
    </source>
</evidence>
<dbReference type="InParanoid" id="A0A2T3A705"/>
<evidence type="ECO:0000256" key="1">
    <source>
        <dbReference type="ARBA" id="ARBA00004173"/>
    </source>
</evidence>
<dbReference type="AlphaFoldDB" id="A0A2T3A705"/>
<feature type="compositionally biased region" description="Low complexity" evidence="7">
    <location>
        <begin position="26"/>
        <end position="41"/>
    </location>
</feature>
<protein>
    <recommendedName>
        <fullName evidence="6">Large ribosomal subunit protein mL50</fullName>
    </recommendedName>
</protein>
<organism evidence="8 9">
    <name type="scientific">Coniella lustricola</name>
    <dbReference type="NCBI Taxonomy" id="2025994"/>
    <lineage>
        <taxon>Eukaryota</taxon>
        <taxon>Fungi</taxon>
        <taxon>Dikarya</taxon>
        <taxon>Ascomycota</taxon>
        <taxon>Pezizomycotina</taxon>
        <taxon>Sordariomycetes</taxon>
        <taxon>Sordariomycetidae</taxon>
        <taxon>Diaporthales</taxon>
        <taxon>Schizoparmaceae</taxon>
        <taxon>Coniella</taxon>
    </lineage>
</organism>
<keyword evidence="9" id="KW-1185">Reference proteome</keyword>
<dbReference type="GO" id="GO:0005739">
    <property type="term" value="C:mitochondrion"/>
    <property type="evidence" value="ECO:0007669"/>
    <property type="project" value="UniProtKB-SubCell"/>
</dbReference>
<gene>
    <name evidence="8" type="ORF">BD289DRAFT_369060</name>
</gene>
<name>A0A2T3A705_9PEZI</name>
<proteinExistence type="inferred from homology"/>
<comment type="similarity">
    <text evidence="2">Belongs to the mitochondrion-specific ribosomal protein mL50 family.</text>
</comment>
<evidence type="ECO:0000256" key="6">
    <source>
        <dbReference type="ARBA" id="ARBA00035183"/>
    </source>
</evidence>
<reference evidence="8 9" key="1">
    <citation type="journal article" date="2018" name="Mycol. Prog.">
        <title>Coniella lustricola, a new species from submerged detritus.</title>
        <authorList>
            <person name="Raudabaugh D.B."/>
            <person name="Iturriaga T."/>
            <person name="Carver A."/>
            <person name="Mondo S."/>
            <person name="Pangilinan J."/>
            <person name="Lipzen A."/>
            <person name="He G."/>
            <person name="Amirebrahimi M."/>
            <person name="Grigoriev I.V."/>
            <person name="Miller A.N."/>
        </authorList>
    </citation>
    <scope>NUCLEOTIDE SEQUENCE [LARGE SCALE GENOMIC DNA]</scope>
    <source>
        <strain evidence="8 9">B22-T-1</strain>
    </source>
</reference>
<feature type="region of interest" description="Disordered" evidence="7">
    <location>
        <begin position="1"/>
        <end position="49"/>
    </location>
</feature>
<keyword evidence="5" id="KW-0687">Ribonucleoprotein</keyword>
<dbReference type="STRING" id="2025994.A0A2T3A705"/>
<evidence type="ECO:0000256" key="5">
    <source>
        <dbReference type="ARBA" id="ARBA00023274"/>
    </source>
</evidence>
<dbReference type="Pfam" id="PF10501">
    <property type="entry name" value="Ribosomal_L50"/>
    <property type="match status" value="1"/>
</dbReference>
<evidence type="ECO:0000256" key="2">
    <source>
        <dbReference type="ARBA" id="ARBA00008860"/>
    </source>
</evidence>
<accession>A0A2T3A705</accession>
<dbReference type="EMBL" id="KZ678449">
    <property type="protein sequence ID" value="PSR84048.1"/>
    <property type="molecule type" value="Genomic_DNA"/>
</dbReference>
<evidence type="ECO:0000313" key="8">
    <source>
        <dbReference type="EMBL" id="PSR84048.1"/>
    </source>
</evidence>
<comment type="subcellular location">
    <subcellularLocation>
        <location evidence="1">Mitochondrion</location>
    </subcellularLocation>
</comment>
<keyword evidence="3" id="KW-0689">Ribosomal protein</keyword>
<evidence type="ECO:0000256" key="3">
    <source>
        <dbReference type="ARBA" id="ARBA00022980"/>
    </source>
</evidence>
<dbReference type="OrthoDB" id="6220758at2759"/>
<dbReference type="GO" id="GO:0005840">
    <property type="term" value="C:ribosome"/>
    <property type="evidence" value="ECO:0007669"/>
    <property type="project" value="UniProtKB-KW"/>
</dbReference>
<feature type="compositionally biased region" description="Polar residues" evidence="7">
    <location>
        <begin position="8"/>
        <end position="22"/>
    </location>
</feature>
<evidence type="ECO:0000256" key="4">
    <source>
        <dbReference type="ARBA" id="ARBA00023128"/>
    </source>
</evidence>